<sequence length="360" mass="38027">MLDDLTNRIYEAAFVPDLWPDVLEDIDSVSGSVGGAVFLFGDDQPARGRAIAFLQDLQGELLASDALQFSAAVSRMCALQPASFVDVEAFLTPDEIENDPVRKRLRAMGIGAHACTAIPMPSGELAIFVFQRRLGEGDYDQRSLDVLDSLRPAMARAGLIAGRLGLERAEGTVAAMTAMGLPAAVLSLKGRVMLANALFDGLSSLFLPTAFGGLAIADAEANRLFQQAVVAARNDMEPTVRSIPVQGVDGRRPMVLHMLPLRRSAHEIFSGADILVAATALSASSVVPSPTLLAGLFDLTPAEARLATALSQGHALKAAAAGSNITEKTARTYLERIFAKTGTRQQSQLVALLKSAGPFG</sequence>
<dbReference type="AlphaFoldDB" id="A0A6M7TY79"/>
<gene>
    <name evidence="1" type="ORF">A8145_17310</name>
</gene>
<dbReference type="GO" id="GO:0006355">
    <property type="term" value="P:regulation of DNA-templated transcription"/>
    <property type="evidence" value="ECO:0007669"/>
    <property type="project" value="InterPro"/>
</dbReference>
<dbReference type="InterPro" id="IPR036388">
    <property type="entry name" value="WH-like_DNA-bd_sf"/>
</dbReference>
<dbReference type="Gene3D" id="1.10.10.10">
    <property type="entry name" value="Winged helix-like DNA-binding domain superfamily/Winged helix DNA-binding domain"/>
    <property type="match status" value="1"/>
</dbReference>
<accession>A0A6M7TY79</accession>
<organism evidence="1 2">
    <name type="scientific">Rhizobium loti</name>
    <name type="common">Mesorhizobium loti</name>
    <dbReference type="NCBI Taxonomy" id="381"/>
    <lineage>
        <taxon>Bacteria</taxon>
        <taxon>Pseudomonadati</taxon>
        <taxon>Pseudomonadota</taxon>
        <taxon>Alphaproteobacteria</taxon>
        <taxon>Hyphomicrobiales</taxon>
        <taxon>Phyllobacteriaceae</taxon>
        <taxon>Mesorhizobium</taxon>
    </lineage>
</organism>
<dbReference type="SMART" id="SM00421">
    <property type="entry name" value="HTH_LUXR"/>
    <property type="match status" value="1"/>
</dbReference>
<evidence type="ECO:0000313" key="1">
    <source>
        <dbReference type="EMBL" id="OBQ65888.1"/>
    </source>
</evidence>
<dbReference type="SUPFAM" id="SSF46894">
    <property type="entry name" value="C-terminal effector domain of the bipartite response regulators"/>
    <property type="match status" value="1"/>
</dbReference>
<comment type="caution">
    <text evidence="1">The sequence shown here is derived from an EMBL/GenBank/DDBJ whole genome shotgun (WGS) entry which is preliminary data.</text>
</comment>
<dbReference type="InterPro" id="IPR016032">
    <property type="entry name" value="Sig_transdc_resp-reg_C-effctor"/>
</dbReference>
<dbReference type="GO" id="GO:0003677">
    <property type="term" value="F:DNA binding"/>
    <property type="evidence" value="ECO:0007669"/>
    <property type="project" value="InterPro"/>
</dbReference>
<dbReference type="Proteomes" id="UP000093737">
    <property type="component" value="Unassembled WGS sequence"/>
</dbReference>
<name>A0A6M7TY79_RHILI</name>
<protein>
    <submittedName>
        <fullName evidence="1">LuxR family transcriptional regulator</fullName>
    </submittedName>
</protein>
<dbReference type="RefSeq" id="WP_056575691.1">
    <property type="nucleotide sequence ID" value="NZ_CP033334.1"/>
</dbReference>
<reference evidence="1 2" key="1">
    <citation type="submission" date="2016-05" db="EMBL/GenBank/DDBJ databases">
        <authorList>
            <person name="Ramsay J.P."/>
        </authorList>
    </citation>
    <scope>NUCLEOTIDE SEQUENCE [LARGE SCALE GENOMIC DNA]</scope>
    <source>
        <strain evidence="1 2">NZP2042</strain>
    </source>
</reference>
<dbReference type="EMBL" id="LYTK01000012">
    <property type="protein sequence ID" value="OBQ65888.1"/>
    <property type="molecule type" value="Genomic_DNA"/>
</dbReference>
<evidence type="ECO:0000313" key="2">
    <source>
        <dbReference type="Proteomes" id="UP000093737"/>
    </source>
</evidence>
<proteinExistence type="predicted"/>
<dbReference type="InterPro" id="IPR000792">
    <property type="entry name" value="Tscrpt_reg_LuxR_C"/>
</dbReference>